<keyword evidence="2" id="KW-1133">Transmembrane helix</keyword>
<protein>
    <recommendedName>
        <fullName evidence="5">TrbL/VirB6 plasmid conjugal transfer protein</fullName>
    </recommendedName>
</protein>
<dbReference type="InterPro" id="IPR045782">
    <property type="entry name" value="TrbL_3"/>
</dbReference>
<dbReference type="AlphaFoldDB" id="A0A8G1UIM3"/>
<feature type="region of interest" description="Disordered" evidence="1">
    <location>
        <begin position="408"/>
        <end position="614"/>
    </location>
</feature>
<feature type="compositionally biased region" description="Low complexity" evidence="1">
    <location>
        <begin position="479"/>
        <end position="489"/>
    </location>
</feature>
<organism evidence="3 4">
    <name type="scientific">Kitasatospora cineracea</name>
    <dbReference type="NCBI Taxonomy" id="88074"/>
    <lineage>
        <taxon>Bacteria</taxon>
        <taxon>Bacillati</taxon>
        <taxon>Actinomycetota</taxon>
        <taxon>Actinomycetes</taxon>
        <taxon>Kitasatosporales</taxon>
        <taxon>Streptomycetaceae</taxon>
        <taxon>Kitasatospora</taxon>
    </lineage>
</organism>
<feature type="transmembrane region" description="Helical" evidence="2">
    <location>
        <begin position="191"/>
        <end position="208"/>
    </location>
</feature>
<feature type="transmembrane region" description="Helical" evidence="2">
    <location>
        <begin position="165"/>
        <end position="184"/>
    </location>
</feature>
<dbReference type="RefSeq" id="WP_162870019.1">
    <property type="nucleotide sequence ID" value="NZ_RJVJ01000001.1"/>
</dbReference>
<evidence type="ECO:0000313" key="4">
    <source>
        <dbReference type="Proteomes" id="UP000267408"/>
    </source>
</evidence>
<reference evidence="3 4" key="1">
    <citation type="submission" date="2018-11" db="EMBL/GenBank/DDBJ databases">
        <title>Sequencing the genomes of 1000 actinobacteria strains.</title>
        <authorList>
            <person name="Klenk H.-P."/>
        </authorList>
    </citation>
    <scope>NUCLEOTIDE SEQUENCE [LARGE SCALE GENOMIC DNA]</scope>
    <source>
        <strain evidence="3 4">DSM 44780</strain>
    </source>
</reference>
<evidence type="ECO:0000256" key="1">
    <source>
        <dbReference type="SAM" id="MobiDB-lite"/>
    </source>
</evidence>
<evidence type="ECO:0000256" key="2">
    <source>
        <dbReference type="SAM" id="Phobius"/>
    </source>
</evidence>
<feature type="transmembrane region" description="Helical" evidence="2">
    <location>
        <begin position="71"/>
        <end position="91"/>
    </location>
</feature>
<dbReference type="Pfam" id="PF19590">
    <property type="entry name" value="TrbL_3"/>
    <property type="match status" value="1"/>
</dbReference>
<evidence type="ECO:0008006" key="5">
    <source>
        <dbReference type="Google" id="ProtNLM"/>
    </source>
</evidence>
<evidence type="ECO:0000313" key="3">
    <source>
        <dbReference type="EMBL" id="ROR44710.1"/>
    </source>
</evidence>
<proteinExistence type="predicted"/>
<keyword evidence="2" id="KW-0472">Membrane</keyword>
<feature type="transmembrane region" description="Helical" evidence="2">
    <location>
        <begin position="250"/>
        <end position="267"/>
    </location>
</feature>
<feature type="compositionally biased region" description="Pro residues" evidence="1">
    <location>
        <begin position="469"/>
        <end position="478"/>
    </location>
</feature>
<dbReference type="EMBL" id="RJVJ01000001">
    <property type="protein sequence ID" value="ROR44710.1"/>
    <property type="molecule type" value="Genomic_DNA"/>
</dbReference>
<feature type="transmembrane region" description="Helical" evidence="2">
    <location>
        <begin position="103"/>
        <end position="124"/>
    </location>
</feature>
<name>A0A8G1UIM3_9ACTN</name>
<feature type="compositionally biased region" description="Low complexity" evidence="1">
    <location>
        <begin position="598"/>
        <end position="608"/>
    </location>
</feature>
<comment type="caution">
    <text evidence="3">The sequence shown here is derived from an EMBL/GenBank/DDBJ whole genome shotgun (WGS) entry which is preliminary data.</text>
</comment>
<dbReference type="Proteomes" id="UP000267408">
    <property type="component" value="Unassembled WGS sequence"/>
</dbReference>
<feature type="transmembrane region" description="Helical" evidence="2">
    <location>
        <begin position="220"/>
        <end position="243"/>
    </location>
</feature>
<sequence>MPCGLTDPVGCVTDTVLGGLAGDAVGKMATSAWESICKSFADAMVELLKTFSGAFVKMPGPDLASNGVRSVYAISLGVAALVACLLVIGQVVRTAVTHDGRPLATAAVGLGKAVLAFMLTLIVASTTLVASDELTKYIVDSTLGGQQAFSDKIAKLVAWNPGNSVSLLLILAIIGILLTLVLWFEMLLRGAAIAALIATSPISAAGQVSDSTKTWWSKLVSMTIQLIILKPIIALVFALGFNLAGDSQDLNSTLSGMLVLLLAALAWPAVARFFTFASVQVGGGAGLAALLGFAGGRLSTAGGPPTGASPDTFGQDSATRTMTNFASKGGGAAGGAATGGAGGAGAAAGGAGAAAGPIGMAAAAGVRLAQQAVNSLAQGMEKMAGHAGAQGANPYAAQPAGYVNRHAGAQLPTSGYLPDQPKPDWSGQQEQQPEPAEPAAQQADHQQALQDSTPDLPVASAPRSDPPTIEMPPVPAGPPAGSAAASAAPLPGPVPQGGSGSASPLGASHPGSPGPTASAPGTSAAPPAEAQAPAAAGSPTAAAAAPLNTSRPAPAVQTTATPGQADRMPARPPAANPGSVSPEVAPTERPADPPQAAPPATSTPADQPEGGDQT</sequence>
<accession>A0A8G1UIM3</accession>
<feature type="compositionally biased region" description="Low complexity" evidence="1">
    <location>
        <begin position="428"/>
        <end position="450"/>
    </location>
</feature>
<keyword evidence="2" id="KW-0812">Transmembrane</keyword>
<gene>
    <name evidence="3" type="ORF">EDD39_2917</name>
</gene>
<feature type="compositionally biased region" description="Low complexity" evidence="1">
    <location>
        <begin position="501"/>
        <end position="553"/>
    </location>
</feature>